<reference evidence="2 3" key="1">
    <citation type="submission" date="2024-04" db="EMBL/GenBank/DDBJ databases">
        <title>Tritrichomonas musculus Genome.</title>
        <authorList>
            <person name="Alves-Ferreira E."/>
            <person name="Grigg M."/>
            <person name="Lorenzi H."/>
            <person name="Galac M."/>
        </authorList>
    </citation>
    <scope>NUCLEOTIDE SEQUENCE [LARGE SCALE GENOMIC DNA]</scope>
    <source>
        <strain evidence="2 3">EAF2021</strain>
    </source>
</reference>
<feature type="repeat" description="RCC1" evidence="1">
    <location>
        <begin position="256"/>
        <end position="308"/>
    </location>
</feature>
<proteinExistence type="predicted"/>
<organism evidence="2 3">
    <name type="scientific">Tritrichomonas musculus</name>
    <dbReference type="NCBI Taxonomy" id="1915356"/>
    <lineage>
        <taxon>Eukaryota</taxon>
        <taxon>Metamonada</taxon>
        <taxon>Parabasalia</taxon>
        <taxon>Tritrichomonadida</taxon>
        <taxon>Tritrichomonadidae</taxon>
        <taxon>Tritrichomonas</taxon>
    </lineage>
</organism>
<dbReference type="Proteomes" id="UP001470230">
    <property type="component" value="Unassembled WGS sequence"/>
</dbReference>
<evidence type="ECO:0000313" key="2">
    <source>
        <dbReference type="EMBL" id="KAK8865399.1"/>
    </source>
</evidence>
<dbReference type="Gene3D" id="2.130.10.30">
    <property type="entry name" value="Regulator of chromosome condensation 1/beta-lactamase-inhibitor protein II"/>
    <property type="match status" value="1"/>
</dbReference>
<dbReference type="PROSITE" id="PS50012">
    <property type="entry name" value="RCC1_3"/>
    <property type="match status" value="1"/>
</dbReference>
<comment type="caution">
    <text evidence="2">The sequence shown here is derived from an EMBL/GenBank/DDBJ whole genome shotgun (WGS) entry which is preliminary data.</text>
</comment>
<dbReference type="Pfam" id="PF00415">
    <property type="entry name" value="RCC1"/>
    <property type="match status" value="1"/>
</dbReference>
<sequence length="377" mass="41123">MEQFPKSIIVCGLDDYNQLGETPNYSDGDCHSTIYPFKKSTIDPSLLLSFSIHCEKSVLVTKNGSLLGAGDNMSCMISSTLPEDEIYQFTEFTINDHDGQTLKPISAFCFNYATLYMFAKSDKNILVMCNRHINKGTPVFLDTGDVNPIALFGGSVFPAAITDKGEVIFINCFPITSHLTDHRIDPIPLPNGEKAVQVACSWDFVIALSTKGHVFLAEIKDGSFNLDFSLVEELAEKEIVCISGSSQHFLAVSKDGKAYAYGSNNSGQLGLGEETEEVSSFTKIQSLENYEIRAAYAGNSHSLFETINGKVLSCGNNVCDQLFLDSKPGRKVYLPEETVISEGATFCIAGINVSAAFIGGQPPPNIPNRRVKESQLK</sequence>
<dbReference type="InterPro" id="IPR051553">
    <property type="entry name" value="Ran_GTPase-activating"/>
</dbReference>
<gene>
    <name evidence="2" type="ORF">M9Y10_010944</name>
</gene>
<evidence type="ECO:0000256" key="1">
    <source>
        <dbReference type="PROSITE-ProRule" id="PRU00235"/>
    </source>
</evidence>
<dbReference type="SUPFAM" id="SSF50985">
    <property type="entry name" value="RCC1/BLIP-II"/>
    <property type="match status" value="2"/>
</dbReference>
<dbReference type="InterPro" id="IPR009091">
    <property type="entry name" value="RCC1/BLIP-II"/>
</dbReference>
<dbReference type="PANTHER" id="PTHR45982">
    <property type="entry name" value="REGULATOR OF CHROMOSOME CONDENSATION"/>
    <property type="match status" value="1"/>
</dbReference>
<evidence type="ECO:0000313" key="3">
    <source>
        <dbReference type="Proteomes" id="UP001470230"/>
    </source>
</evidence>
<name>A0ABR2IPM0_9EUKA</name>
<dbReference type="PANTHER" id="PTHR45982:SF1">
    <property type="entry name" value="REGULATOR OF CHROMOSOME CONDENSATION"/>
    <property type="match status" value="1"/>
</dbReference>
<keyword evidence="3" id="KW-1185">Reference proteome</keyword>
<accession>A0ABR2IPM0</accession>
<dbReference type="EMBL" id="JAPFFF010000016">
    <property type="protein sequence ID" value="KAK8865399.1"/>
    <property type="molecule type" value="Genomic_DNA"/>
</dbReference>
<protein>
    <submittedName>
        <fullName evidence="2">E3 ubiquitin-protein ligase herc4</fullName>
    </submittedName>
</protein>
<dbReference type="InterPro" id="IPR000408">
    <property type="entry name" value="Reg_chr_condens"/>
</dbReference>